<evidence type="ECO:0000256" key="1">
    <source>
        <dbReference type="SAM" id="MobiDB-lite"/>
    </source>
</evidence>
<dbReference type="PANTHER" id="PTHR46487:SF1">
    <property type="entry name" value="DNA REPAIR PROTEIN XRCC3"/>
    <property type="match status" value="1"/>
</dbReference>
<dbReference type="OrthoDB" id="1861185at2759"/>
<keyword evidence="4" id="KW-0378">Hydrolase</keyword>
<reference evidence="4 5" key="1">
    <citation type="submission" date="2016-07" db="EMBL/GenBank/DDBJ databases">
        <title>Pervasive Adenine N6-methylation of Active Genes in Fungi.</title>
        <authorList>
            <consortium name="DOE Joint Genome Institute"/>
            <person name="Mondo S.J."/>
            <person name="Dannebaum R.O."/>
            <person name="Kuo R.C."/>
            <person name="Labutti K."/>
            <person name="Haridas S."/>
            <person name="Kuo A."/>
            <person name="Salamov A."/>
            <person name="Ahrendt S.R."/>
            <person name="Lipzen A."/>
            <person name="Sullivan W."/>
            <person name="Andreopoulos W.B."/>
            <person name="Clum A."/>
            <person name="Lindquist E."/>
            <person name="Daum C."/>
            <person name="Ramamoorthy G.K."/>
            <person name="Gryganskyi A."/>
            <person name="Culley D."/>
            <person name="Magnuson J.K."/>
            <person name="James T.Y."/>
            <person name="O'Malley M.A."/>
            <person name="Stajich J.E."/>
            <person name="Spatafora J.W."/>
            <person name="Visel A."/>
            <person name="Grigoriev I.V."/>
        </authorList>
    </citation>
    <scope>NUCLEOTIDE SEQUENCE [LARGE SCALE GENOMIC DNA]</scope>
    <source>
        <strain evidence="4 5">JEL800</strain>
    </source>
</reference>
<protein>
    <submittedName>
        <fullName evidence="4">p-loop containing nucleoside triphosphate hydrolase protein</fullName>
    </submittedName>
</protein>
<feature type="region of interest" description="Disordered" evidence="1">
    <location>
        <begin position="396"/>
        <end position="415"/>
    </location>
</feature>
<dbReference type="GO" id="GO:0005524">
    <property type="term" value="F:ATP binding"/>
    <property type="evidence" value="ECO:0007669"/>
    <property type="project" value="InterPro"/>
</dbReference>
<evidence type="ECO:0000256" key="2">
    <source>
        <dbReference type="SAM" id="Phobius"/>
    </source>
</evidence>
<accession>A0A1Y2BP08</accession>
<organism evidence="4 5">
    <name type="scientific">Rhizoclosmatium globosum</name>
    <dbReference type="NCBI Taxonomy" id="329046"/>
    <lineage>
        <taxon>Eukaryota</taxon>
        <taxon>Fungi</taxon>
        <taxon>Fungi incertae sedis</taxon>
        <taxon>Chytridiomycota</taxon>
        <taxon>Chytridiomycota incertae sedis</taxon>
        <taxon>Chytridiomycetes</taxon>
        <taxon>Chytridiales</taxon>
        <taxon>Chytriomycetaceae</taxon>
        <taxon>Rhizoclosmatium</taxon>
    </lineage>
</organism>
<dbReference type="InterPro" id="IPR020588">
    <property type="entry name" value="RecA_ATP-bd"/>
</dbReference>
<feature type="region of interest" description="Disordered" evidence="1">
    <location>
        <begin position="267"/>
        <end position="324"/>
    </location>
</feature>
<dbReference type="GO" id="GO:0071140">
    <property type="term" value="P:resolution of mitotic recombination intermediates"/>
    <property type="evidence" value="ECO:0007669"/>
    <property type="project" value="TreeGrafter"/>
</dbReference>
<dbReference type="AlphaFoldDB" id="A0A1Y2BP08"/>
<gene>
    <name evidence="4" type="ORF">BCR33DRAFT_770334</name>
</gene>
<name>A0A1Y2BP08_9FUNG</name>
<feature type="compositionally biased region" description="Basic and acidic residues" evidence="1">
    <location>
        <begin position="313"/>
        <end position="324"/>
    </location>
</feature>
<dbReference type="InterPro" id="IPR027417">
    <property type="entry name" value="P-loop_NTPase"/>
</dbReference>
<dbReference type="GO" id="GO:0000400">
    <property type="term" value="F:four-way junction DNA binding"/>
    <property type="evidence" value="ECO:0007669"/>
    <property type="project" value="TreeGrafter"/>
</dbReference>
<evidence type="ECO:0000313" key="5">
    <source>
        <dbReference type="Proteomes" id="UP000193642"/>
    </source>
</evidence>
<dbReference type="GO" id="GO:0005657">
    <property type="term" value="C:replication fork"/>
    <property type="evidence" value="ECO:0007669"/>
    <property type="project" value="TreeGrafter"/>
</dbReference>
<feature type="transmembrane region" description="Helical" evidence="2">
    <location>
        <begin position="22"/>
        <end position="42"/>
    </location>
</feature>
<keyword evidence="2" id="KW-0812">Transmembrane</keyword>
<keyword evidence="5" id="KW-1185">Reference proteome</keyword>
<feature type="compositionally biased region" description="Low complexity" evidence="1">
    <location>
        <begin position="280"/>
        <end position="297"/>
    </location>
</feature>
<sequence length="509" mass="53929">MSNAINRTFLGMRVWPASMLKTYFPFLISGTTAYFLFNFAGVKMRDDPTDKWANIVDNVRQASKQQALKNDASDWWNEQFRTQLSQLGIEGSGVDAASAVVLLGPAEVGVRLKKANAAPTLTAAVITEVFGESAAGKTQLALQLAVTVHWPKCDGGLDGGGWVCFCMFRVCGYGTQKRLVVSGAVLILSESLFASKRFVQLASALQPPSTSIDPIHITDNTHVIHVRDPDTLLHICKYTLPALMLKSNIKLVVIDSVAATLRYSFSNDEPTDSPDPPSSHPSSSTTCSSDTNNSKNSPGHADSSNQNAKRRKTAEGPSKKNAFSERVDRNSMIFELASALKKIASQFEAAVLCVNQVTAKISQNGSPADVYGSSTVSLVPIATGSDRGMEKAFIVDESRSKGTSSSNSRMGGLAGEDSNQPALGLLWSTCVNTRICLAKVPTYLSGVGGGSGDHSGNEDGSNGGNVGASIVQLVSKRRMSVVFSPNGPSGGPGVECVITSDRGLVGIQK</sequence>
<evidence type="ECO:0000259" key="3">
    <source>
        <dbReference type="PROSITE" id="PS50162"/>
    </source>
</evidence>
<dbReference type="STRING" id="329046.A0A1Y2BP08"/>
<dbReference type="Pfam" id="PF08423">
    <property type="entry name" value="Rad51"/>
    <property type="match status" value="1"/>
</dbReference>
<comment type="caution">
    <text evidence="4">The sequence shown here is derived from an EMBL/GenBank/DDBJ whole genome shotgun (WGS) entry which is preliminary data.</text>
</comment>
<dbReference type="GO" id="GO:0016787">
    <property type="term" value="F:hydrolase activity"/>
    <property type="evidence" value="ECO:0007669"/>
    <property type="project" value="UniProtKB-KW"/>
</dbReference>
<evidence type="ECO:0000313" key="4">
    <source>
        <dbReference type="EMBL" id="ORY36317.1"/>
    </source>
</evidence>
<dbReference type="InterPro" id="IPR013632">
    <property type="entry name" value="Rad51_C"/>
</dbReference>
<dbReference type="GO" id="GO:0000722">
    <property type="term" value="P:telomere maintenance via recombination"/>
    <property type="evidence" value="ECO:0007669"/>
    <property type="project" value="TreeGrafter"/>
</dbReference>
<feature type="domain" description="RecA family profile 1" evidence="3">
    <location>
        <begin position="104"/>
        <end position="357"/>
    </location>
</feature>
<keyword evidence="2" id="KW-1133">Transmembrane helix</keyword>
<keyword evidence="2" id="KW-0472">Membrane</keyword>
<dbReference type="GO" id="GO:0140664">
    <property type="term" value="F:ATP-dependent DNA damage sensor activity"/>
    <property type="evidence" value="ECO:0007669"/>
    <property type="project" value="InterPro"/>
</dbReference>
<dbReference type="Gene3D" id="3.40.50.300">
    <property type="entry name" value="P-loop containing nucleotide triphosphate hydrolases"/>
    <property type="match status" value="1"/>
</dbReference>
<dbReference type="GO" id="GO:0090656">
    <property type="term" value="P:t-circle formation"/>
    <property type="evidence" value="ECO:0007669"/>
    <property type="project" value="TreeGrafter"/>
</dbReference>
<dbReference type="GO" id="GO:0061982">
    <property type="term" value="P:meiosis I cell cycle process"/>
    <property type="evidence" value="ECO:0007669"/>
    <property type="project" value="UniProtKB-ARBA"/>
</dbReference>
<dbReference type="EMBL" id="MCGO01000056">
    <property type="protein sequence ID" value="ORY36317.1"/>
    <property type="molecule type" value="Genomic_DNA"/>
</dbReference>
<dbReference type="PANTHER" id="PTHR46487">
    <property type="entry name" value="DNA REPAIR PROTEIN XRCC3"/>
    <property type="match status" value="1"/>
</dbReference>
<dbReference type="GO" id="GO:0033065">
    <property type="term" value="C:Rad51C-XRCC3 complex"/>
    <property type="evidence" value="ECO:0007669"/>
    <property type="project" value="TreeGrafter"/>
</dbReference>
<dbReference type="SUPFAM" id="SSF52540">
    <property type="entry name" value="P-loop containing nucleoside triphosphate hydrolases"/>
    <property type="match status" value="1"/>
</dbReference>
<proteinExistence type="predicted"/>
<dbReference type="Proteomes" id="UP000193642">
    <property type="component" value="Unassembled WGS sequence"/>
</dbReference>
<dbReference type="GO" id="GO:0045003">
    <property type="term" value="P:double-strand break repair via synthesis-dependent strand annealing"/>
    <property type="evidence" value="ECO:0007669"/>
    <property type="project" value="TreeGrafter"/>
</dbReference>
<dbReference type="PROSITE" id="PS50162">
    <property type="entry name" value="RECA_2"/>
    <property type="match status" value="1"/>
</dbReference>